<reference evidence="1 2" key="1">
    <citation type="submission" date="2015-05" db="EMBL/GenBank/DDBJ databases">
        <title>Evolution of Trichinella species and genotypes.</title>
        <authorList>
            <person name="Korhonen P.K."/>
            <person name="Edoardo P."/>
            <person name="Giuseppe L.R."/>
            <person name="Gasser R.B."/>
        </authorList>
    </citation>
    <scope>NUCLEOTIDE SEQUENCE [LARGE SCALE GENOMIC DNA]</scope>
    <source>
        <strain evidence="1">ISS10</strain>
    </source>
</reference>
<gene>
    <name evidence="1" type="ORF">T02_2940</name>
</gene>
<name>A0A0V1L8W7_9BILA</name>
<evidence type="ECO:0000313" key="1">
    <source>
        <dbReference type="EMBL" id="KRZ55454.1"/>
    </source>
</evidence>
<keyword evidence="2" id="KW-1185">Reference proteome</keyword>
<proteinExistence type="predicted"/>
<organism evidence="1 2">
    <name type="scientific">Trichinella nativa</name>
    <dbReference type="NCBI Taxonomy" id="6335"/>
    <lineage>
        <taxon>Eukaryota</taxon>
        <taxon>Metazoa</taxon>
        <taxon>Ecdysozoa</taxon>
        <taxon>Nematoda</taxon>
        <taxon>Enoplea</taxon>
        <taxon>Dorylaimia</taxon>
        <taxon>Trichinellida</taxon>
        <taxon>Trichinellidae</taxon>
        <taxon>Trichinella</taxon>
    </lineage>
</organism>
<sequence>MFNPSLGTYQTSPIPFSIHFPLMNTLKFTMHRPKAGMAISDFHVHMLWKCHKVRKAFHVTRRMM</sequence>
<evidence type="ECO:0000313" key="2">
    <source>
        <dbReference type="Proteomes" id="UP000054721"/>
    </source>
</evidence>
<dbReference type="AlphaFoldDB" id="A0A0V1L8W7"/>
<dbReference type="EMBL" id="JYDW01000114">
    <property type="protein sequence ID" value="KRZ55454.1"/>
    <property type="molecule type" value="Genomic_DNA"/>
</dbReference>
<protein>
    <submittedName>
        <fullName evidence="1">Uncharacterized protein</fullName>
    </submittedName>
</protein>
<dbReference type="Proteomes" id="UP000054721">
    <property type="component" value="Unassembled WGS sequence"/>
</dbReference>
<comment type="caution">
    <text evidence="1">The sequence shown here is derived from an EMBL/GenBank/DDBJ whole genome shotgun (WGS) entry which is preliminary data.</text>
</comment>
<accession>A0A0V1L8W7</accession>